<evidence type="ECO:0000313" key="3">
    <source>
        <dbReference type="Proteomes" id="UP001268819"/>
    </source>
</evidence>
<name>A0ABU1PQE0_9PSEU</name>
<keyword evidence="3" id="KW-1185">Reference proteome</keyword>
<evidence type="ECO:0000313" key="2">
    <source>
        <dbReference type="EMBL" id="MDR6592299.1"/>
    </source>
</evidence>
<reference evidence="2 3" key="1">
    <citation type="submission" date="2023-07" db="EMBL/GenBank/DDBJ databases">
        <title>Sequencing the genomes of 1000 actinobacteria strains.</title>
        <authorList>
            <person name="Klenk H.-P."/>
        </authorList>
    </citation>
    <scope>NUCLEOTIDE SEQUENCE [LARGE SCALE GENOMIC DNA]</scope>
    <source>
        <strain evidence="2 3">DSM 43749</strain>
    </source>
</reference>
<organism evidence="2 3">
    <name type="scientific">Saccharothrix longispora</name>
    <dbReference type="NCBI Taxonomy" id="33920"/>
    <lineage>
        <taxon>Bacteria</taxon>
        <taxon>Bacillati</taxon>
        <taxon>Actinomycetota</taxon>
        <taxon>Actinomycetes</taxon>
        <taxon>Pseudonocardiales</taxon>
        <taxon>Pseudonocardiaceae</taxon>
        <taxon>Saccharothrix</taxon>
    </lineage>
</organism>
<evidence type="ECO:0000256" key="1">
    <source>
        <dbReference type="SAM" id="MobiDB-lite"/>
    </source>
</evidence>
<dbReference type="EMBL" id="JAVDSG010000001">
    <property type="protein sequence ID" value="MDR6592299.1"/>
    <property type="molecule type" value="Genomic_DNA"/>
</dbReference>
<dbReference type="Proteomes" id="UP001268819">
    <property type="component" value="Unassembled WGS sequence"/>
</dbReference>
<comment type="caution">
    <text evidence="2">The sequence shown here is derived from an EMBL/GenBank/DDBJ whole genome shotgun (WGS) entry which is preliminary data.</text>
</comment>
<accession>A0ABU1PQE0</accession>
<sequence length="35" mass="3582">MTGATTARPAVPAGAVRTGVVGDREPAEVRYARTP</sequence>
<feature type="compositionally biased region" description="Basic and acidic residues" evidence="1">
    <location>
        <begin position="22"/>
        <end position="35"/>
    </location>
</feature>
<protein>
    <submittedName>
        <fullName evidence="2">Uncharacterized protein</fullName>
    </submittedName>
</protein>
<gene>
    <name evidence="2" type="ORF">J2S66_000683</name>
</gene>
<proteinExistence type="predicted"/>
<feature type="region of interest" description="Disordered" evidence="1">
    <location>
        <begin position="1"/>
        <end position="35"/>
    </location>
</feature>